<organism evidence="2">
    <name type="scientific">Oryza sativa subsp. japonica</name>
    <name type="common">Rice</name>
    <dbReference type="NCBI Taxonomy" id="39947"/>
    <lineage>
        <taxon>Eukaryota</taxon>
        <taxon>Viridiplantae</taxon>
        <taxon>Streptophyta</taxon>
        <taxon>Embryophyta</taxon>
        <taxon>Tracheophyta</taxon>
        <taxon>Spermatophyta</taxon>
        <taxon>Magnoliopsida</taxon>
        <taxon>Liliopsida</taxon>
        <taxon>Poales</taxon>
        <taxon>Poaceae</taxon>
        <taxon>BOP clade</taxon>
        <taxon>Oryzoideae</taxon>
        <taxon>Oryzeae</taxon>
        <taxon>Oryzinae</taxon>
        <taxon>Oryza</taxon>
        <taxon>Oryza sativa</taxon>
    </lineage>
</organism>
<evidence type="ECO:0000313" key="2">
    <source>
        <dbReference type="EMBL" id="BAD87985.1"/>
    </source>
</evidence>
<reference evidence="2" key="1">
    <citation type="journal article" date="2002" name="Nature">
        <title>The genome sequence and structure of rice chromosome 1.</title>
        <authorList>
            <person name="Sasaki T."/>
            <person name="Matsumoto T."/>
            <person name="Yamamoto K."/>
            <person name="Sakata K."/>
            <person name="Baba T."/>
            <person name="Katayose Y."/>
            <person name="Wu J."/>
            <person name="Niimura Y."/>
            <person name="Cheng Z."/>
            <person name="Nagamura Y."/>
            <person name="Antonio B.A."/>
            <person name="Kanamori H."/>
            <person name="Hosokawa S."/>
            <person name="Masukawa M."/>
            <person name="Arikawa K."/>
            <person name="Chiden Y."/>
            <person name="Hayashi M."/>
            <person name="Okamoto M."/>
            <person name="Ando T."/>
            <person name="Aoki H."/>
            <person name="Arita K."/>
            <person name="Hamada M."/>
            <person name="Harada C."/>
            <person name="Hijishita S."/>
            <person name="Honda M."/>
            <person name="Ichikawa Y."/>
            <person name="Idonuma A."/>
            <person name="Iijima M."/>
            <person name="Ikeda M."/>
            <person name="Ikeno M."/>
            <person name="Itoh S."/>
            <person name="Itoh T."/>
            <person name="Itoh Y."/>
            <person name="Itoh Y."/>
            <person name="Iwabuchi A."/>
            <person name="Kamiya K."/>
            <person name="Karasawa W."/>
            <person name="Katagiri S."/>
            <person name="Kikuta A."/>
            <person name="Kobayashi N."/>
            <person name="Kono I."/>
            <person name="Machita K."/>
            <person name="Maehara T."/>
            <person name="Mizuno H."/>
            <person name="Mizubayashi T."/>
            <person name="Mukai Y."/>
            <person name="Nagasaki H."/>
            <person name="Nakashima M."/>
            <person name="Nakama Y."/>
            <person name="Nakamichi Y."/>
            <person name="Nakamura M."/>
            <person name="Namiki N."/>
            <person name="Negishi M."/>
            <person name="Ohta I."/>
            <person name="Ono N."/>
            <person name="Saji S."/>
            <person name="Sakai K."/>
            <person name="Shibata M."/>
            <person name="Shimokawa T."/>
            <person name="Shomura A."/>
            <person name="Song J."/>
            <person name="Takazaki Y."/>
            <person name="Terasawa K."/>
            <person name="Tsuji K."/>
            <person name="Waki K."/>
            <person name="Yamagata H."/>
            <person name="Yamane H."/>
            <person name="Yoshiki S."/>
            <person name="Yoshihara R."/>
            <person name="Yukawa K."/>
            <person name="Zhong H."/>
            <person name="Iwama H."/>
            <person name="Endo T."/>
            <person name="Ito H."/>
            <person name="Hahn J.H."/>
            <person name="Kim H.I."/>
            <person name="Eun M.Y."/>
            <person name="Yano M."/>
            <person name="Jiang J."/>
            <person name="Gojobori T."/>
        </authorList>
    </citation>
    <scope>NUCLEOTIDE SEQUENCE [LARGE SCALE GENOMIC DNA]</scope>
</reference>
<dbReference type="EMBL" id="AP004031">
    <property type="protein sequence ID" value="BAD87985.1"/>
    <property type="molecule type" value="Genomic_DNA"/>
</dbReference>
<dbReference type="Proteomes" id="UP000817658">
    <property type="component" value="Chromosome 1"/>
</dbReference>
<feature type="region of interest" description="Disordered" evidence="1">
    <location>
        <begin position="204"/>
        <end position="250"/>
    </location>
</feature>
<accession>Q5JKM2</accession>
<evidence type="ECO:0000256" key="1">
    <source>
        <dbReference type="SAM" id="MobiDB-lite"/>
    </source>
</evidence>
<feature type="region of interest" description="Disordered" evidence="1">
    <location>
        <begin position="1"/>
        <end position="162"/>
    </location>
</feature>
<protein>
    <submittedName>
        <fullName evidence="2">Epstein-Barr virus EBNA-1-like</fullName>
    </submittedName>
</protein>
<proteinExistence type="predicted"/>
<dbReference type="AlphaFoldDB" id="Q5JKM2"/>
<sequence length="250" mass="26388">MKVPAANGRRAAAVSPGRRATARGDGVYTGMTRENERERANGLDSPEGVRRRRIAVVATGGEKRGKRRRGHEGLIPGGESIYAATGIHPLRWIKRKRTEGGRRREALPSSGGDGGEHTASDGSSRGGAMTMPDGAGRDHSGLGPGKRKKRERPESPSRVLRTLQLSRCLAMNGGGETEGRQWRGGDAGQARQVLTAAATGRSATTACARGKQRTARRFGRRRREAAAKAEGARLGAAHAHARAAHGQSGG</sequence>
<gene>
    <name evidence="2" type="primary">P0432C03.6</name>
</gene>
<name>Q5JKM2_ORYSJ</name>
<feature type="compositionally biased region" description="Basic residues" evidence="1">
    <location>
        <begin position="210"/>
        <end position="223"/>
    </location>
</feature>